<organism evidence="3 4">
    <name type="scientific">Rhodococcus zopfii</name>
    <dbReference type="NCBI Taxonomy" id="43772"/>
    <lineage>
        <taxon>Bacteria</taxon>
        <taxon>Bacillati</taxon>
        <taxon>Actinomycetota</taxon>
        <taxon>Actinomycetes</taxon>
        <taxon>Mycobacteriales</taxon>
        <taxon>Nocardiaceae</taxon>
        <taxon>Rhodococcus</taxon>
    </lineage>
</organism>
<sequence length="109" mass="11353">MATHGRAGGGVVGLAALVLLSGGAIFAIAAGLRRASSPRERDQAYMMGAILVGTLVSSTTFDLFYYQQATLTFFIVFGLLWSTYSVSVPDPGPSGRHDAERDTAAAPEG</sequence>
<keyword evidence="2" id="KW-0472">Membrane</keyword>
<feature type="transmembrane region" description="Helical" evidence="2">
    <location>
        <begin position="12"/>
        <end position="32"/>
    </location>
</feature>
<feature type="region of interest" description="Disordered" evidence="1">
    <location>
        <begin position="90"/>
        <end position="109"/>
    </location>
</feature>
<keyword evidence="4" id="KW-1185">Reference proteome</keyword>
<name>A0ABU3WR76_9NOCA</name>
<evidence type="ECO:0000313" key="3">
    <source>
        <dbReference type="EMBL" id="MDV2476481.1"/>
    </source>
</evidence>
<feature type="transmembrane region" description="Helical" evidence="2">
    <location>
        <begin position="44"/>
        <end position="65"/>
    </location>
</feature>
<proteinExistence type="predicted"/>
<gene>
    <name evidence="3" type="ORF">F8M49_16180</name>
</gene>
<accession>A0ABU3WR76</accession>
<dbReference type="Proteomes" id="UP001275440">
    <property type="component" value="Unassembled WGS sequence"/>
</dbReference>
<protein>
    <submittedName>
        <fullName evidence="3">Uncharacterized protein</fullName>
    </submittedName>
</protein>
<evidence type="ECO:0000313" key="4">
    <source>
        <dbReference type="Proteomes" id="UP001275440"/>
    </source>
</evidence>
<keyword evidence="2" id="KW-1133">Transmembrane helix</keyword>
<reference evidence="3 4" key="1">
    <citation type="submission" date="2019-10" db="EMBL/GenBank/DDBJ databases">
        <title>Draft Genome Assembly of Rhodococcus zopfii DSM44189.</title>
        <authorList>
            <person name="Sutton J.M."/>
            <person name="Akob D.M."/>
            <person name="Bushman T.J."/>
        </authorList>
    </citation>
    <scope>NUCLEOTIDE SEQUENCE [LARGE SCALE GENOMIC DNA]</scope>
    <source>
        <strain evidence="3 4">DSM 44189</strain>
    </source>
</reference>
<evidence type="ECO:0000256" key="1">
    <source>
        <dbReference type="SAM" id="MobiDB-lite"/>
    </source>
</evidence>
<keyword evidence="2" id="KW-0812">Transmembrane</keyword>
<dbReference type="EMBL" id="WBMO01000001">
    <property type="protein sequence ID" value="MDV2476481.1"/>
    <property type="molecule type" value="Genomic_DNA"/>
</dbReference>
<feature type="transmembrane region" description="Helical" evidence="2">
    <location>
        <begin position="71"/>
        <end position="88"/>
    </location>
</feature>
<evidence type="ECO:0000256" key="2">
    <source>
        <dbReference type="SAM" id="Phobius"/>
    </source>
</evidence>
<comment type="caution">
    <text evidence="3">The sequence shown here is derived from an EMBL/GenBank/DDBJ whole genome shotgun (WGS) entry which is preliminary data.</text>
</comment>